<dbReference type="PANTHER" id="PTHR43687:SF1">
    <property type="entry name" value="FERREDOXIN III"/>
    <property type="match status" value="1"/>
</dbReference>
<dbReference type="SUPFAM" id="SSF54862">
    <property type="entry name" value="4Fe-4S ferredoxins"/>
    <property type="match status" value="1"/>
</dbReference>
<evidence type="ECO:0000259" key="5">
    <source>
        <dbReference type="PROSITE" id="PS51379"/>
    </source>
</evidence>
<accession>A0A644YVZ2</accession>
<dbReference type="InterPro" id="IPR050572">
    <property type="entry name" value="Fe-S_Ferredoxin"/>
</dbReference>
<dbReference type="EMBL" id="VSSQ01006239">
    <property type="protein sequence ID" value="MPM32011.1"/>
    <property type="molecule type" value="Genomic_DNA"/>
</dbReference>
<keyword evidence="1" id="KW-0004">4Fe-4S</keyword>
<dbReference type="InterPro" id="IPR017896">
    <property type="entry name" value="4Fe4S_Fe-S-bd"/>
</dbReference>
<dbReference type="Gene3D" id="3.30.70.20">
    <property type="match status" value="2"/>
</dbReference>
<dbReference type="PANTHER" id="PTHR43687">
    <property type="entry name" value="ADENYLYLSULFATE REDUCTASE, BETA SUBUNIT"/>
    <property type="match status" value="1"/>
</dbReference>
<keyword evidence="3" id="KW-0408">Iron</keyword>
<dbReference type="GO" id="GO:0046872">
    <property type="term" value="F:metal ion binding"/>
    <property type="evidence" value="ECO:0007669"/>
    <property type="project" value="UniProtKB-KW"/>
</dbReference>
<sequence length="69" mass="7214">MIPSVKERKKAWVQPAQCVACGACVGSCPRGAIRVVKGVFAQVDPVLCVGCGKCMRICPAGAIRQEGPK</sequence>
<protein>
    <submittedName>
        <fullName evidence="6">Electron transport complex subunit RsxB</fullName>
    </submittedName>
</protein>
<comment type="caution">
    <text evidence="6">The sequence shown here is derived from an EMBL/GenBank/DDBJ whole genome shotgun (WGS) entry which is preliminary data.</text>
</comment>
<dbReference type="PROSITE" id="PS00198">
    <property type="entry name" value="4FE4S_FER_1"/>
    <property type="match status" value="1"/>
</dbReference>
<evidence type="ECO:0000256" key="2">
    <source>
        <dbReference type="ARBA" id="ARBA00022723"/>
    </source>
</evidence>
<dbReference type="InterPro" id="IPR017900">
    <property type="entry name" value="4Fe4S_Fe_S_CS"/>
</dbReference>
<keyword evidence="2" id="KW-0479">Metal-binding</keyword>
<evidence type="ECO:0000256" key="1">
    <source>
        <dbReference type="ARBA" id="ARBA00022485"/>
    </source>
</evidence>
<organism evidence="6">
    <name type="scientific">bioreactor metagenome</name>
    <dbReference type="NCBI Taxonomy" id="1076179"/>
    <lineage>
        <taxon>unclassified sequences</taxon>
        <taxon>metagenomes</taxon>
        <taxon>ecological metagenomes</taxon>
    </lineage>
</organism>
<evidence type="ECO:0000256" key="3">
    <source>
        <dbReference type="ARBA" id="ARBA00023004"/>
    </source>
</evidence>
<feature type="domain" description="4Fe-4S ferredoxin-type" evidence="5">
    <location>
        <begin position="9"/>
        <end position="38"/>
    </location>
</feature>
<feature type="domain" description="4Fe-4S ferredoxin-type" evidence="5">
    <location>
        <begin position="39"/>
        <end position="68"/>
    </location>
</feature>
<evidence type="ECO:0000313" key="6">
    <source>
        <dbReference type="EMBL" id="MPM32011.1"/>
    </source>
</evidence>
<gene>
    <name evidence="6" type="primary">rsxB_69</name>
    <name evidence="6" type="ORF">SDC9_78569</name>
</gene>
<reference evidence="6" key="1">
    <citation type="submission" date="2019-08" db="EMBL/GenBank/DDBJ databases">
        <authorList>
            <person name="Kucharzyk K."/>
            <person name="Murdoch R.W."/>
            <person name="Higgins S."/>
            <person name="Loffler F."/>
        </authorList>
    </citation>
    <scope>NUCLEOTIDE SEQUENCE</scope>
</reference>
<dbReference type="Pfam" id="PF14697">
    <property type="entry name" value="Fer4_21"/>
    <property type="match status" value="1"/>
</dbReference>
<dbReference type="AlphaFoldDB" id="A0A644YVZ2"/>
<keyword evidence="4" id="KW-0411">Iron-sulfur</keyword>
<proteinExistence type="predicted"/>
<name>A0A644YVZ2_9ZZZZ</name>
<dbReference type="PROSITE" id="PS51379">
    <property type="entry name" value="4FE4S_FER_2"/>
    <property type="match status" value="2"/>
</dbReference>
<evidence type="ECO:0000256" key="4">
    <source>
        <dbReference type="ARBA" id="ARBA00023014"/>
    </source>
</evidence>
<dbReference type="GO" id="GO:0051539">
    <property type="term" value="F:4 iron, 4 sulfur cluster binding"/>
    <property type="evidence" value="ECO:0007669"/>
    <property type="project" value="UniProtKB-KW"/>
</dbReference>